<evidence type="ECO:0000256" key="2">
    <source>
        <dbReference type="SAM" id="Phobius"/>
    </source>
</evidence>
<proteinExistence type="predicted"/>
<keyword evidence="2" id="KW-0472">Membrane</keyword>
<keyword evidence="3" id="KW-0732">Signal</keyword>
<accession>A0A831YZ29</accession>
<feature type="chain" id="PRO_5032744127" description="LPXTG cell wall anchor domain-containing protein" evidence="3">
    <location>
        <begin position="29"/>
        <end position="362"/>
    </location>
</feature>
<protein>
    <recommendedName>
        <fullName evidence="5">LPXTG cell wall anchor domain-containing protein</fullName>
    </recommendedName>
</protein>
<organism evidence="4">
    <name type="scientific">candidate division WWE3 bacterium</name>
    <dbReference type="NCBI Taxonomy" id="2053526"/>
    <lineage>
        <taxon>Bacteria</taxon>
        <taxon>Katanobacteria</taxon>
    </lineage>
</organism>
<dbReference type="AlphaFoldDB" id="A0A831YZ29"/>
<evidence type="ECO:0000256" key="1">
    <source>
        <dbReference type="SAM" id="MobiDB-lite"/>
    </source>
</evidence>
<gene>
    <name evidence="4" type="ORF">ENR01_00250</name>
</gene>
<feature type="compositionally biased region" description="Low complexity" evidence="1">
    <location>
        <begin position="223"/>
        <end position="309"/>
    </location>
</feature>
<evidence type="ECO:0008006" key="5">
    <source>
        <dbReference type="Google" id="ProtNLM"/>
    </source>
</evidence>
<feature type="signal peptide" evidence="3">
    <location>
        <begin position="1"/>
        <end position="28"/>
    </location>
</feature>
<name>A0A831YZ29_UNCKA</name>
<keyword evidence="2" id="KW-0812">Transmembrane</keyword>
<feature type="region of interest" description="Disordered" evidence="1">
    <location>
        <begin position="223"/>
        <end position="314"/>
    </location>
</feature>
<sequence length="362" mass="38694">MKRTTAIVLAGSLVALLAVSVPLQTAQAWNCKRYNFRVEQEGNVFVENRSNSDEPEQQAQIYINGELIATLEVLAMPKHTDWTFIGHVDVPSGFTWEVVGTKDCRDRGEYESPTPTPTTVTLTPTSTDVPNYQLNLSHVGCTGSLVEVHFVLLNVSDGITPGTLMYTYGTIEPGNHTGNVWHYFDWLPNGYYNITEASVEVNGETVSSLHNPGEYAGDYQCAPTPTNTPVTPTATPKDPTATPTEGLTPTETPETPTTTPVTLTATPVTVTPTAIPVTPTSTATPKTPTATNTPVTPTATPKDPTATPTEGLTPTVTATLPDVPKTGGGWNDFFVAVGVFLGSAAFVIFGIARGGMRKRKKQ</sequence>
<comment type="caution">
    <text evidence="4">The sequence shown here is derived from an EMBL/GenBank/DDBJ whole genome shotgun (WGS) entry which is preliminary data.</text>
</comment>
<keyword evidence="2" id="KW-1133">Transmembrane helix</keyword>
<evidence type="ECO:0000313" key="4">
    <source>
        <dbReference type="EMBL" id="HEX61580.1"/>
    </source>
</evidence>
<evidence type="ECO:0000256" key="3">
    <source>
        <dbReference type="SAM" id="SignalP"/>
    </source>
</evidence>
<feature type="transmembrane region" description="Helical" evidence="2">
    <location>
        <begin position="333"/>
        <end position="352"/>
    </location>
</feature>
<dbReference type="EMBL" id="DSPJ01000007">
    <property type="protein sequence ID" value="HEX61580.1"/>
    <property type="molecule type" value="Genomic_DNA"/>
</dbReference>
<dbReference type="PRINTS" id="PR01217">
    <property type="entry name" value="PRICHEXTENSN"/>
</dbReference>
<reference evidence="4" key="1">
    <citation type="journal article" date="2020" name="mSystems">
        <title>Genome- and Community-Level Interaction Insights into Carbon Utilization and Element Cycling Functions of Hydrothermarchaeota in Hydrothermal Sediment.</title>
        <authorList>
            <person name="Zhou Z."/>
            <person name="Liu Y."/>
            <person name="Xu W."/>
            <person name="Pan J."/>
            <person name="Luo Z.H."/>
            <person name="Li M."/>
        </authorList>
    </citation>
    <scope>NUCLEOTIDE SEQUENCE [LARGE SCALE GENOMIC DNA]</scope>
    <source>
        <strain evidence="4">SpSt-361</strain>
    </source>
</reference>